<name>K3Y1L5_SETIT</name>
<dbReference type="Proteomes" id="UP000004995">
    <property type="component" value="Unassembled WGS sequence"/>
</dbReference>
<dbReference type="EnsemblPlants" id="KQL10024">
    <property type="protein sequence ID" value="KQL10024"/>
    <property type="gene ID" value="SETIT_008081mg"/>
</dbReference>
<dbReference type="AlphaFoldDB" id="K3Y1L5"/>
<keyword evidence="2" id="KW-1185">Reference proteome</keyword>
<accession>K3Y1L5</accession>
<dbReference type="STRING" id="4555.K3Y1L5"/>
<protein>
    <submittedName>
        <fullName evidence="1">Uncharacterized protein</fullName>
    </submittedName>
</protein>
<reference evidence="2" key="1">
    <citation type="journal article" date="2012" name="Nat. Biotechnol.">
        <title>Reference genome sequence of the model plant Setaria.</title>
        <authorList>
            <person name="Bennetzen J.L."/>
            <person name="Schmutz J."/>
            <person name="Wang H."/>
            <person name="Percifield R."/>
            <person name="Hawkins J."/>
            <person name="Pontaroli A.C."/>
            <person name="Estep M."/>
            <person name="Feng L."/>
            <person name="Vaughn J.N."/>
            <person name="Grimwood J."/>
            <person name="Jenkins J."/>
            <person name="Barry K."/>
            <person name="Lindquist E."/>
            <person name="Hellsten U."/>
            <person name="Deshpande S."/>
            <person name="Wang X."/>
            <person name="Wu X."/>
            <person name="Mitros T."/>
            <person name="Triplett J."/>
            <person name="Yang X."/>
            <person name="Ye C.Y."/>
            <person name="Mauro-Herrera M."/>
            <person name="Wang L."/>
            <person name="Li P."/>
            <person name="Sharma M."/>
            <person name="Sharma R."/>
            <person name="Ronald P.C."/>
            <person name="Panaud O."/>
            <person name="Kellogg E.A."/>
            <person name="Brutnell T.P."/>
            <person name="Doust A.N."/>
            <person name="Tuskan G.A."/>
            <person name="Rokhsar D."/>
            <person name="Devos K.M."/>
        </authorList>
    </citation>
    <scope>NUCLEOTIDE SEQUENCE [LARGE SCALE GENOMIC DNA]</scope>
    <source>
        <strain evidence="2">cv. Yugu1</strain>
    </source>
</reference>
<evidence type="ECO:0000313" key="1">
    <source>
        <dbReference type="EnsemblPlants" id="KQL10024"/>
    </source>
</evidence>
<dbReference type="HOGENOM" id="CLU_3112648_0_0_1"/>
<evidence type="ECO:0000313" key="2">
    <source>
        <dbReference type="Proteomes" id="UP000004995"/>
    </source>
</evidence>
<dbReference type="Gramene" id="KQL10024">
    <property type="protein sequence ID" value="KQL10024"/>
    <property type="gene ID" value="SETIT_008081mg"/>
</dbReference>
<proteinExistence type="predicted"/>
<dbReference type="EMBL" id="AGNK02002305">
    <property type="status" value="NOT_ANNOTATED_CDS"/>
    <property type="molecule type" value="Genomic_DNA"/>
</dbReference>
<organism evidence="1 2">
    <name type="scientific">Setaria italica</name>
    <name type="common">Foxtail millet</name>
    <name type="synonym">Panicum italicum</name>
    <dbReference type="NCBI Taxonomy" id="4555"/>
    <lineage>
        <taxon>Eukaryota</taxon>
        <taxon>Viridiplantae</taxon>
        <taxon>Streptophyta</taxon>
        <taxon>Embryophyta</taxon>
        <taxon>Tracheophyta</taxon>
        <taxon>Spermatophyta</taxon>
        <taxon>Magnoliopsida</taxon>
        <taxon>Liliopsida</taxon>
        <taxon>Poales</taxon>
        <taxon>Poaceae</taxon>
        <taxon>PACMAD clade</taxon>
        <taxon>Panicoideae</taxon>
        <taxon>Panicodae</taxon>
        <taxon>Paniceae</taxon>
        <taxon>Cenchrinae</taxon>
        <taxon>Setaria</taxon>
    </lineage>
</organism>
<dbReference type="eggNOG" id="ENOG502R7WR">
    <property type="taxonomic scope" value="Eukaryota"/>
</dbReference>
<reference evidence="1" key="2">
    <citation type="submission" date="2018-08" db="UniProtKB">
        <authorList>
            <consortium name="EnsemblPlants"/>
        </authorList>
    </citation>
    <scope>IDENTIFICATION</scope>
    <source>
        <strain evidence="1">Yugu1</strain>
    </source>
</reference>
<dbReference type="InParanoid" id="K3Y1L5"/>
<sequence>MNKSTSCLLTSRKYSAIPNLLKKKGAIEELEKDLQKEVNSVNQRLNIAIEK</sequence>